<feature type="transmembrane region" description="Helical" evidence="2">
    <location>
        <begin position="271"/>
        <end position="291"/>
    </location>
</feature>
<evidence type="ECO:0000313" key="4">
    <source>
        <dbReference type="Proteomes" id="UP001301869"/>
    </source>
</evidence>
<feature type="transmembrane region" description="Helical" evidence="2">
    <location>
        <begin position="148"/>
        <end position="169"/>
    </location>
</feature>
<feature type="region of interest" description="Disordered" evidence="1">
    <location>
        <begin position="1"/>
        <end position="25"/>
    </location>
</feature>
<feature type="transmembrane region" description="Helical" evidence="2">
    <location>
        <begin position="96"/>
        <end position="118"/>
    </location>
</feature>
<feature type="transmembrane region" description="Helical" evidence="2">
    <location>
        <begin position="181"/>
        <end position="198"/>
    </location>
</feature>
<keyword evidence="2" id="KW-0472">Membrane</keyword>
<gene>
    <name evidence="3" type="ORF">P1P91_13405</name>
</gene>
<sequence length="386" mass="41024">MSTKSLFRFGPAERAGHRPPPASRRRDRVPAWQAFFPLAAFHAALFVPLSLAAMHGWLPRLAPLAAPAGHARELLFGFALAVIAGYLLGPLAKRRLAALVALWLLGRLGTAGGGWLVVASLADALFAAAVAWLVVPRFFAAKKWRNRVLAPLVGLICLLAVATLGTRYLAGWSAFLLLEQGVLWLALLMAFMGGRLIAPAVNGYLKRRFNKSGAGVQPRLEAALIVLLGALPMALWLPDGRIVAALMAAVGGALVLYRLRGFAPWQCRARTDLLALMAGYAWLGAGLWLYAAATAGVLPMSTALHGVTVGALGSLASAVMLRQAVSRAKARPESERAFMPLALLFAAAAALRLGGGPAALWSAALCWSAAWLVAAWRLLRWISTTR</sequence>
<proteinExistence type="predicted"/>
<dbReference type="Proteomes" id="UP001301869">
    <property type="component" value="Chromosome"/>
</dbReference>
<evidence type="ECO:0000256" key="2">
    <source>
        <dbReference type="SAM" id="Phobius"/>
    </source>
</evidence>
<keyword evidence="2" id="KW-1133">Transmembrane helix</keyword>
<dbReference type="RefSeq" id="WP_311883251.1">
    <property type="nucleotide sequence ID" value="NZ_CP119391.1"/>
</dbReference>
<evidence type="ECO:0000256" key="1">
    <source>
        <dbReference type="SAM" id="MobiDB-lite"/>
    </source>
</evidence>
<reference evidence="3 4" key="1">
    <citation type="submission" date="2023-03" db="EMBL/GenBank/DDBJ databases">
        <title>Halomonas sp. nov., isolated from Korean tranditional fermented seafood 'Jeotgal'.</title>
        <authorList>
            <person name="Kim B."/>
            <person name="Shin N.-R."/>
        </authorList>
    </citation>
    <scope>NUCLEOTIDE SEQUENCE [LARGE SCALE GENOMIC DNA]</scope>
    <source>
        <strain evidence="3 4">SG2L-4</strain>
    </source>
</reference>
<feature type="transmembrane region" description="Helical" evidence="2">
    <location>
        <begin position="360"/>
        <end position="379"/>
    </location>
</feature>
<feature type="transmembrane region" description="Helical" evidence="2">
    <location>
        <begin position="337"/>
        <end position="354"/>
    </location>
</feature>
<accession>A0ABY9YYE2</accession>
<dbReference type="EMBL" id="CP119391">
    <property type="protein sequence ID" value="WNK19811.1"/>
    <property type="molecule type" value="Genomic_DNA"/>
</dbReference>
<name>A0ABY9YYE2_9GAMM</name>
<organism evidence="3 4">
    <name type="scientific">Halomonas piscis</name>
    <dbReference type="NCBI Taxonomy" id="3031727"/>
    <lineage>
        <taxon>Bacteria</taxon>
        <taxon>Pseudomonadati</taxon>
        <taxon>Pseudomonadota</taxon>
        <taxon>Gammaproteobacteria</taxon>
        <taxon>Oceanospirillales</taxon>
        <taxon>Halomonadaceae</taxon>
        <taxon>Halomonas</taxon>
    </lineage>
</organism>
<feature type="transmembrane region" description="Helical" evidence="2">
    <location>
        <begin position="34"/>
        <end position="58"/>
    </location>
</feature>
<keyword evidence="4" id="KW-1185">Reference proteome</keyword>
<evidence type="ECO:0000313" key="3">
    <source>
        <dbReference type="EMBL" id="WNK19811.1"/>
    </source>
</evidence>
<feature type="transmembrane region" description="Helical" evidence="2">
    <location>
        <begin position="242"/>
        <end position="259"/>
    </location>
</feature>
<feature type="transmembrane region" description="Helical" evidence="2">
    <location>
        <begin position="303"/>
        <end position="325"/>
    </location>
</feature>
<feature type="transmembrane region" description="Helical" evidence="2">
    <location>
        <begin position="219"/>
        <end position="236"/>
    </location>
</feature>
<feature type="transmembrane region" description="Helical" evidence="2">
    <location>
        <begin position="70"/>
        <end position="89"/>
    </location>
</feature>
<dbReference type="Pfam" id="PF05940">
    <property type="entry name" value="NnrS"/>
    <property type="match status" value="1"/>
</dbReference>
<protein>
    <submittedName>
        <fullName evidence="3">NnrS family protein</fullName>
    </submittedName>
</protein>
<dbReference type="InterPro" id="IPR010266">
    <property type="entry name" value="NnrS"/>
</dbReference>
<keyword evidence="2" id="KW-0812">Transmembrane</keyword>
<feature type="transmembrane region" description="Helical" evidence="2">
    <location>
        <begin position="124"/>
        <end position="141"/>
    </location>
</feature>